<evidence type="ECO:0000313" key="8">
    <source>
        <dbReference type="Proteomes" id="UP000831607"/>
    </source>
</evidence>
<sequence length="251" mass="25885">MALEQALSSGTTDKRIEVLRAIGRLGSISEAARANGVSYKAAWQAIETLTNLAATPLLQKVVGGAGGGGARLTPAGEQLLRAADHLHQARAIALAEIQGQTTEPSGTISNIASLALRTSMRNQLPCTVAAIERPHGAPRIWLELTDGQRLSARITRESLELLNLSVGMPVLALCKATAVTIAPTIVAMGEVNLLKGHVTKRLGVKSDGQVSLTIGQGLQVAGFVSAGAQLKLKQVATAAIAESAIVIGLTG</sequence>
<evidence type="ECO:0000313" key="7">
    <source>
        <dbReference type="EMBL" id="UOD51548.1"/>
    </source>
</evidence>
<dbReference type="EMBL" id="CP063982">
    <property type="protein sequence ID" value="UOD51548.1"/>
    <property type="molecule type" value="Genomic_DNA"/>
</dbReference>
<organism evidence="7 8">
    <name type="scientific">Orrella daihaiensis</name>
    <dbReference type="NCBI Taxonomy" id="2782176"/>
    <lineage>
        <taxon>Bacteria</taxon>
        <taxon>Pseudomonadati</taxon>
        <taxon>Pseudomonadota</taxon>
        <taxon>Betaproteobacteria</taxon>
        <taxon>Burkholderiales</taxon>
        <taxon>Alcaligenaceae</taxon>
        <taxon>Orrella</taxon>
    </lineage>
</organism>
<dbReference type="InterPro" id="IPR005116">
    <property type="entry name" value="Transp-assoc_OB_typ1"/>
</dbReference>
<evidence type="ECO:0000256" key="5">
    <source>
        <dbReference type="PIRNR" id="PIRNR005763"/>
    </source>
</evidence>
<dbReference type="SUPFAM" id="SSF50331">
    <property type="entry name" value="MOP-like"/>
    <property type="match status" value="1"/>
</dbReference>
<dbReference type="PANTHER" id="PTHR30432">
    <property type="entry name" value="TRANSCRIPTIONAL REGULATOR MODE"/>
    <property type="match status" value="1"/>
</dbReference>
<accession>A0ABY4AND1</accession>
<name>A0ABY4AND1_9BURK</name>
<comment type="similarity">
    <text evidence="1 5">Belongs to the ModE family.</text>
</comment>
<dbReference type="InterPro" id="IPR016462">
    <property type="entry name" value="ModE"/>
</dbReference>
<dbReference type="InterPro" id="IPR000847">
    <property type="entry name" value="LysR_HTH_N"/>
</dbReference>
<dbReference type="Pfam" id="PF03459">
    <property type="entry name" value="TOBE"/>
    <property type="match status" value="1"/>
</dbReference>
<keyword evidence="2 5" id="KW-0813">Transport</keyword>
<dbReference type="InterPro" id="IPR051815">
    <property type="entry name" value="Molybdate_resp_trans_reg"/>
</dbReference>
<keyword evidence="8" id="KW-1185">Reference proteome</keyword>
<reference evidence="7 8" key="1">
    <citation type="submission" date="2020-11" db="EMBL/GenBank/DDBJ databases">
        <title>Algicoccus daihaiensis sp.nov., isolated from Daihai Lake in Inner Mongolia.</title>
        <authorList>
            <person name="Kai J."/>
        </authorList>
    </citation>
    <scope>NUCLEOTIDE SEQUENCE [LARGE SCALE GENOMIC DNA]</scope>
    <source>
        <strain evidence="8">f23</strain>
    </source>
</reference>
<dbReference type="Gene3D" id="2.40.50.100">
    <property type="match status" value="1"/>
</dbReference>
<dbReference type="Gene3D" id="1.10.10.10">
    <property type="entry name" value="Winged helix-like DNA-binding domain superfamily/Winged helix DNA-binding domain"/>
    <property type="match status" value="1"/>
</dbReference>
<feature type="domain" description="Mop" evidence="6">
    <location>
        <begin position="117"/>
        <end position="183"/>
    </location>
</feature>
<dbReference type="InterPro" id="IPR008995">
    <property type="entry name" value="Mo/tungstate-bd_C_term_dom"/>
</dbReference>
<keyword evidence="3 5" id="KW-0500">Molybdenum</keyword>
<dbReference type="InterPro" id="IPR036390">
    <property type="entry name" value="WH_DNA-bd_sf"/>
</dbReference>
<dbReference type="InterPro" id="IPR004606">
    <property type="entry name" value="Mop_domain"/>
</dbReference>
<evidence type="ECO:0000259" key="6">
    <source>
        <dbReference type="PROSITE" id="PS51866"/>
    </source>
</evidence>
<keyword evidence="4" id="KW-0677">Repeat</keyword>
<dbReference type="Proteomes" id="UP000831607">
    <property type="component" value="Chromosome"/>
</dbReference>
<evidence type="ECO:0000256" key="1">
    <source>
        <dbReference type="ARBA" id="ARBA00008110"/>
    </source>
</evidence>
<protein>
    <submittedName>
        <fullName evidence="7">LysR family transcriptional regulator</fullName>
    </submittedName>
</protein>
<evidence type="ECO:0000256" key="3">
    <source>
        <dbReference type="ARBA" id="ARBA00022505"/>
    </source>
</evidence>
<dbReference type="PANTHER" id="PTHR30432:SF1">
    <property type="entry name" value="DNA-BINDING TRANSCRIPTIONAL DUAL REGULATOR MODE"/>
    <property type="match status" value="1"/>
</dbReference>
<dbReference type="NCBIfam" id="TIGR00638">
    <property type="entry name" value="Mop"/>
    <property type="match status" value="1"/>
</dbReference>
<proteinExistence type="inferred from homology"/>
<dbReference type="Pfam" id="PF00126">
    <property type="entry name" value="HTH_1"/>
    <property type="match status" value="1"/>
</dbReference>
<dbReference type="PIRSF" id="PIRSF005763">
    <property type="entry name" value="Txn_reg_ModE"/>
    <property type="match status" value="1"/>
</dbReference>
<evidence type="ECO:0000256" key="4">
    <source>
        <dbReference type="ARBA" id="ARBA00022737"/>
    </source>
</evidence>
<dbReference type="PROSITE" id="PS51866">
    <property type="entry name" value="MOP"/>
    <property type="match status" value="1"/>
</dbReference>
<evidence type="ECO:0000256" key="2">
    <source>
        <dbReference type="ARBA" id="ARBA00022448"/>
    </source>
</evidence>
<dbReference type="SUPFAM" id="SSF46785">
    <property type="entry name" value="Winged helix' DNA-binding domain"/>
    <property type="match status" value="1"/>
</dbReference>
<dbReference type="InterPro" id="IPR036388">
    <property type="entry name" value="WH-like_DNA-bd_sf"/>
</dbReference>
<gene>
    <name evidence="7" type="ORF">DHf2319_03525</name>
</gene>